<accession>A0A699L176</accession>
<gene>
    <name evidence="1" type="ORF">Tci_686613</name>
</gene>
<reference evidence="1" key="1">
    <citation type="journal article" date="2019" name="Sci. Rep.">
        <title>Draft genome of Tanacetum cinerariifolium, the natural source of mosquito coil.</title>
        <authorList>
            <person name="Yamashiro T."/>
            <person name="Shiraishi A."/>
            <person name="Satake H."/>
            <person name="Nakayama K."/>
        </authorList>
    </citation>
    <scope>NUCLEOTIDE SEQUENCE</scope>
</reference>
<sequence length="210" mass="23468">MFLIASRFSTPPLAFTFFNLGATMKCGHSVGGPYCQGCALLREKLEEDLVTYFRNFQNTSESSDDSTNVVNAPREPFVFKKDHGVNPPHIHECWCECGDALDGISTMHLVTVETLIFRKIFTIFNNSISVVIKKHIEDEQAANARYWKTSACYDDDDDYNSAITPVLSIEEPVDSLSMGDEHFDTILATKSDEVIKSSVKDPVLIPSESE</sequence>
<protein>
    <submittedName>
        <fullName evidence="1">Uncharacterized protein</fullName>
    </submittedName>
</protein>
<proteinExistence type="predicted"/>
<comment type="caution">
    <text evidence="1">The sequence shown here is derived from an EMBL/GenBank/DDBJ whole genome shotgun (WGS) entry which is preliminary data.</text>
</comment>
<dbReference type="AlphaFoldDB" id="A0A699L176"/>
<dbReference type="EMBL" id="BKCJ010562191">
    <property type="protein sequence ID" value="GFB14642.1"/>
    <property type="molecule type" value="Genomic_DNA"/>
</dbReference>
<feature type="non-terminal residue" evidence="1">
    <location>
        <position position="210"/>
    </location>
</feature>
<evidence type="ECO:0000313" key="1">
    <source>
        <dbReference type="EMBL" id="GFB14642.1"/>
    </source>
</evidence>
<name>A0A699L176_TANCI</name>
<organism evidence="1">
    <name type="scientific">Tanacetum cinerariifolium</name>
    <name type="common">Dalmatian daisy</name>
    <name type="synonym">Chrysanthemum cinerariifolium</name>
    <dbReference type="NCBI Taxonomy" id="118510"/>
    <lineage>
        <taxon>Eukaryota</taxon>
        <taxon>Viridiplantae</taxon>
        <taxon>Streptophyta</taxon>
        <taxon>Embryophyta</taxon>
        <taxon>Tracheophyta</taxon>
        <taxon>Spermatophyta</taxon>
        <taxon>Magnoliopsida</taxon>
        <taxon>eudicotyledons</taxon>
        <taxon>Gunneridae</taxon>
        <taxon>Pentapetalae</taxon>
        <taxon>asterids</taxon>
        <taxon>campanulids</taxon>
        <taxon>Asterales</taxon>
        <taxon>Asteraceae</taxon>
        <taxon>Asteroideae</taxon>
        <taxon>Anthemideae</taxon>
        <taxon>Anthemidinae</taxon>
        <taxon>Tanacetum</taxon>
    </lineage>
</organism>